<keyword evidence="1" id="KW-0238">DNA-binding</keyword>
<dbReference type="Pfam" id="PF02082">
    <property type="entry name" value="Rrf2"/>
    <property type="match status" value="1"/>
</dbReference>
<dbReference type="InterPro" id="IPR036388">
    <property type="entry name" value="WH-like_DNA-bd_sf"/>
</dbReference>
<accession>A0A1G9J7U4</accession>
<dbReference type="STRING" id="246191.SAMN05660337_2686"/>
<evidence type="ECO:0000313" key="3">
    <source>
        <dbReference type="Proteomes" id="UP000199053"/>
    </source>
</evidence>
<dbReference type="RefSeq" id="WP_092161938.1">
    <property type="nucleotide sequence ID" value="NZ_FNGA01000004.1"/>
</dbReference>
<keyword evidence="3" id="KW-1185">Reference proteome</keyword>
<protein>
    <submittedName>
        <fullName evidence="2">Transcriptional regulator, BadM/Rrf2 family</fullName>
    </submittedName>
</protein>
<dbReference type="PANTHER" id="PTHR33221:SF5">
    <property type="entry name" value="HTH-TYPE TRANSCRIPTIONAL REGULATOR ISCR"/>
    <property type="match status" value="1"/>
</dbReference>
<dbReference type="PROSITE" id="PS51197">
    <property type="entry name" value="HTH_RRF2_2"/>
    <property type="match status" value="1"/>
</dbReference>
<proteinExistence type="predicted"/>
<name>A0A1G9J7U4_9BACT</name>
<dbReference type="GO" id="GO:0003677">
    <property type="term" value="F:DNA binding"/>
    <property type="evidence" value="ECO:0007669"/>
    <property type="project" value="UniProtKB-KW"/>
</dbReference>
<gene>
    <name evidence="2" type="ORF">SAMN05660337_2686</name>
</gene>
<dbReference type="Proteomes" id="UP000199053">
    <property type="component" value="Unassembled WGS sequence"/>
</dbReference>
<dbReference type="EMBL" id="FNGA01000004">
    <property type="protein sequence ID" value="SDL33600.1"/>
    <property type="molecule type" value="Genomic_DNA"/>
</dbReference>
<dbReference type="Gene3D" id="1.10.10.10">
    <property type="entry name" value="Winged helix-like DNA-binding domain superfamily/Winged helix DNA-binding domain"/>
    <property type="match status" value="1"/>
</dbReference>
<dbReference type="AlphaFoldDB" id="A0A1G9J7U4"/>
<dbReference type="PANTHER" id="PTHR33221">
    <property type="entry name" value="WINGED HELIX-TURN-HELIX TRANSCRIPTIONAL REGULATOR, RRF2 FAMILY"/>
    <property type="match status" value="1"/>
</dbReference>
<organism evidence="2 3">
    <name type="scientific">Maridesulfovibrio ferrireducens</name>
    <dbReference type="NCBI Taxonomy" id="246191"/>
    <lineage>
        <taxon>Bacteria</taxon>
        <taxon>Pseudomonadati</taxon>
        <taxon>Thermodesulfobacteriota</taxon>
        <taxon>Desulfovibrionia</taxon>
        <taxon>Desulfovibrionales</taxon>
        <taxon>Desulfovibrionaceae</taxon>
        <taxon>Maridesulfovibrio</taxon>
    </lineage>
</organism>
<dbReference type="GO" id="GO:0005829">
    <property type="term" value="C:cytosol"/>
    <property type="evidence" value="ECO:0007669"/>
    <property type="project" value="TreeGrafter"/>
</dbReference>
<evidence type="ECO:0000313" key="2">
    <source>
        <dbReference type="EMBL" id="SDL33600.1"/>
    </source>
</evidence>
<dbReference type="NCBIfam" id="TIGR00738">
    <property type="entry name" value="rrf2_super"/>
    <property type="match status" value="1"/>
</dbReference>
<reference evidence="3" key="1">
    <citation type="submission" date="2016-10" db="EMBL/GenBank/DDBJ databases">
        <authorList>
            <person name="Varghese N."/>
            <person name="Submissions S."/>
        </authorList>
    </citation>
    <scope>NUCLEOTIDE SEQUENCE [LARGE SCALE GENOMIC DNA]</scope>
    <source>
        <strain evidence="3">DSM 16995</strain>
    </source>
</reference>
<dbReference type="OrthoDB" id="9800519at2"/>
<dbReference type="InterPro" id="IPR000944">
    <property type="entry name" value="Tscrpt_reg_Rrf2"/>
</dbReference>
<dbReference type="GO" id="GO:0003700">
    <property type="term" value="F:DNA-binding transcription factor activity"/>
    <property type="evidence" value="ECO:0007669"/>
    <property type="project" value="TreeGrafter"/>
</dbReference>
<evidence type="ECO:0000256" key="1">
    <source>
        <dbReference type="ARBA" id="ARBA00023125"/>
    </source>
</evidence>
<sequence length="143" mass="15809">MRLTTRSRYGTRMMLDIAIHCEDGPVRISDIAQRQGLSTKYLEKLIRELKKAGFISSKRGPGGGHTLAMTPKEISVGAIVRSLEGEPGLVECLASDNLCQRIEDCPTREVWIKASKAMYAALDEISISDMLKEGSFCVKNNSF</sequence>
<dbReference type="InterPro" id="IPR036390">
    <property type="entry name" value="WH_DNA-bd_sf"/>
</dbReference>
<dbReference type="SUPFAM" id="SSF46785">
    <property type="entry name" value="Winged helix' DNA-binding domain"/>
    <property type="match status" value="1"/>
</dbReference>